<keyword evidence="6 11" id="KW-1133">Transmembrane helix</keyword>
<dbReference type="Pfam" id="PF08345">
    <property type="entry name" value="YscJ_FliF_C"/>
    <property type="match status" value="1"/>
</dbReference>
<dbReference type="InterPro" id="IPR043427">
    <property type="entry name" value="YscJ/FliF"/>
</dbReference>
<feature type="compositionally biased region" description="Polar residues" evidence="10">
    <location>
        <begin position="290"/>
        <end position="299"/>
    </location>
</feature>
<dbReference type="EMBL" id="JACCAC010000001">
    <property type="protein sequence ID" value="NYG57033.1"/>
    <property type="molecule type" value="Genomic_DNA"/>
</dbReference>
<sequence>MKDNLTRSLTRAQRSFTAFTTGQKVVAVLGTGALLLAAFMVFSWASKPAMTPLFSNMSAEDTAAVVEELTAQGVPYEIAGGGTTVMVPQDTVYETRIALSGEGLPASSGQGGYSILDGQDLSTSEFQEQTDFKRAMEGELSRTIEGIDGVGTAVVHLALPQKEVFADEQEPATASVLVSTSPGAALSPEQVQSVVHLVASSIDGLDPDRVTVADGAGTLLTPPADSAMGAASTRAQQVSEVQDEMTRRIQATLDRIAGPGNATVQVTADLNFDQTVTESTRYEPDPDNPPLSSSEQTETYEGAGGGLGTVGGVVGPDGQMEGTDGTVDGASSYEKSTRTQDNAIDTITEVRESAPGEIDKLGIGVVIDSGNAAAIDPNQVQQLVAATVGVDPRRGDTISVSSMPFDRSAEEAAAAEIAAAEAADAKSAQMTLFRNAGLGLLIALLVVVAWLKSRKKGKQRAEATTYVVEQLRADAAARAAAAQQAALEAQTPAMAALAQSENALTDDLRDELASLVERQPEDVAALLRGWLVEKP</sequence>
<evidence type="ECO:0000256" key="6">
    <source>
        <dbReference type="ARBA" id="ARBA00022989"/>
    </source>
</evidence>
<feature type="region of interest" description="Disordered" evidence="10">
    <location>
        <begin position="278"/>
        <end position="339"/>
    </location>
</feature>
<feature type="domain" description="Flagellar M-ring C-terminal" evidence="13">
    <location>
        <begin position="253"/>
        <end position="405"/>
    </location>
</feature>
<dbReference type="PIRSF" id="PIRSF004862">
    <property type="entry name" value="FliF"/>
    <property type="match status" value="1"/>
</dbReference>
<dbReference type="PANTHER" id="PTHR30046:SF0">
    <property type="entry name" value="FLAGELLAR M-RING PROTEIN"/>
    <property type="match status" value="1"/>
</dbReference>
<keyword evidence="4" id="KW-1003">Cell membrane</keyword>
<accession>A0A7Y9RYF0</accession>
<protein>
    <recommendedName>
        <fullName evidence="9">Flagellar M-ring protein</fullName>
    </recommendedName>
</protein>
<dbReference type="RefSeq" id="WP_179519184.1">
    <property type="nucleotide sequence ID" value="NZ_JACCAC010000001.1"/>
</dbReference>
<evidence type="ECO:0000256" key="2">
    <source>
        <dbReference type="ARBA" id="ARBA00004651"/>
    </source>
</evidence>
<dbReference type="GO" id="GO:0003774">
    <property type="term" value="F:cytoskeletal motor activity"/>
    <property type="evidence" value="ECO:0007669"/>
    <property type="project" value="InterPro"/>
</dbReference>
<feature type="transmembrane region" description="Helical" evidence="11">
    <location>
        <begin position="432"/>
        <end position="451"/>
    </location>
</feature>
<evidence type="ECO:0000256" key="3">
    <source>
        <dbReference type="ARBA" id="ARBA00007971"/>
    </source>
</evidence>
<dbReference type="InterPro" id="IPR006182">
    <property type="entry name" value="FliF_N_dom"/>
</dbReference>
<dbReference type="PANTHER" id="PTHR30046">
    <property type="entry name" value="FLAGELLAR M-RING PROTEIN"/>
    <property type="match status" value="1"/>
</dbReference>
<evidence type="ECO:0000256" key="1">
    <source>
        <dbReference type="ARBA" id="ARBA00004117"/>
    </source>
</evidence>
<dbReference type="InterPro" id="IPR000067">
    <property type="entry name" value="FlgMring_FliF"/>
</dbReference>
<evidence type="ECO:0000256" key="8">
    <source>
        <dbReference type="ARBA" id="ARBA00023143"/>
    </source>
</evidence>
<proteinExistence type="inferred from homology"/>
<feature type="compositionally biased region" description="Gly residues" evidence="10">
    <location>
        <begin position="302"/>
        <end position="315"/>
    </location>
</feature>
<evidence type="ECO:0000259" key="13">
    <source>
        <dbReference type="Pfam" id="PF08345"/>
    </source>
</evidence>
<reference evidence="14 15" key="1">
    <citation type="submission" date="2020-07" db="EMBL/GenBank/DDBJ databases">
        <title>Sequencing the genomes of 1000 actinobacteria strains.</title>
        <authorList>
            <person name="Klenk H.-P."/>
        </authorList>
    </citation>
    <scope>NUCLEOTIDE SEQUENCE [LARGE SCALE GENOMIC DNA]</scope>
    <source>
        <strain evidence="14 15">DSM 24552</strain>
    </source>
</reference>
<keyword evidence="15" id="KW-1185">Reference proteome</keyword>
<evidence type="ECO:0000256" key="4">
    <source>
        <dbReference type="ARBA" id="ARBA00022475"/>
    </source>
</evidence>
<dbReference type="Proteomes" id="UP000544110">
    <property type="component" value="Unassembled WGS sequence"/>
</dbReference>
<name>A0A7Y9RYF0_9ACTN</name>
<keyword evidence="5 11" id="KW-0812">Transmembrane</keyword>
<keyword evidence="14" id="KW-0282">Flagellum</keyword>
<evidence type="ECO:0000256" key="5">
    <source>
        <dbReference type="ARBA" id="ARBA00022692"/>
    </source>
</evidence>
<dbReference type="GO" id="GO:0005886">
    <property type="term" value="C:plasma membrane"/>
    <property type="evidence" value="ECO:0007669"/>
    <property type="project" value="UniProtKB-SubCell"/>
</dbReference>
<evidence type="ECO:0000256" key="9">
    <source>
        <dbReference type="PIRNR" id="PIRNR004862"/>
    </source>
</evidence>
<comment type="function">
    <text evidence="9">The M ring may be actively involved in energy transduction.</text>
</comment>
<evidence type="ECO:0000313" key="15">
    <source>
        <dbReference type="Proteomes" id="UP000544110"/>
    </source>
</evidence>
<keyword evidence="8 9" id="KW-0975">Bacterial flagellum</keyword>
<dbReference type="Gene3D" id="3.30.300.30">
    <property type="match status" value="1"/>
</dbReference>
<dbReference type="AlphaFoldDB" id="A0A7Y9RYF0"/>
<comment type="subcellular location">
    <subcellularLocation>
        <location evidence="1 9">Bacterial flagellum basal body</location>
    </subcellularLocation>
    <subcellularLocation>
        <location evidence="2">Cell membrane</location>
        <topology evidence="2">Multi-pass membrane protein</topology>
    </subcellularLocation>
</comment>
<dbReference type="NCBIfam" id="TIGR00206">
    <property type="entry name" value="fliF"/>
    <property type="match status" value="1"/>
</dbReference>
<gene>
    <name evidence="14" type="ORF">BJ989_003337</name>
</gene>
<dbReference type="GO" id="GO:0009431">
    <property type="term" value="C:bacterial-type flagellum basal body, MS ring"/>
    <property type="evidence" value="ECO:0007669"/>
    <property type="project" value="InterPro"/>
</dbReference>
<evidence type="ECO:0000313" key="14">
    <source>
        <dbReference type="EMBL" id="NYG57033.1"/>
    </source>
</evidence>
<feature type="domain" description="Flagellar M-ring N-terminal" evidence="12">
    <location>
        <begin position="46"/>
        <end position="221"/>
    </location>
</feature>
<dbReference type="PRINTS" id="PR01009">
    <property type="entry name" value="FLGMRINGFLIF"/>
</dbReference>
<evidence type="ECO:0000256" key="7">
    <source>
        <dbReference type="ARBA" id="ARBA00023136"/>
    </source>
</evidence>
<keyword evidence="7 11" id="KW-0472">Membrane</keyword>
<comment type="caution">
    <text evidence="14">The sequence shown here is derived from an EMBL/GenBank/DDBJ whole genome shotgun (WGS) entry which is preliminary data.</text>
</comment>
<dbReference type="Pfam" id="PF01514">
    <property type="entry name" value="YscJ_FliF"/>
    <property type="match status" value="1"/>
</dbReference>
<evidence type="ECO:0000256" key="11">
    <source>
        <dbReference type="SAM" id="Phobius"/>
    </source>
</evidence>
<organism evidence="14 15">
    <name type="scientific">Nocardioides perillae</name>
    <dbReference type="NCBI Taxonomy" id="1119534"/>
    <lineage>
        <taxon>Bacteria</taxon>
        <taxon>Bacillati</taxon>
        <taxon>Actinomycetota</taxon>
        <taxon>Actinomycetes</taxon>
        <taxon>Propionibacteriales</taxon>
        <taxon>Nocardioidaceae</taxon>
        <taxon>Nocardioides</taxon>
    </lineage>
</organism>
<dbReference type="GO" id="GO:0071973">
    <property type="term" value="P:bacterial-type flagellum-dependent cell motility"/>
    <property type="evidence" value="ECO:0007669"/>
    <property type="project" value="InterPro"/>
</dbReference>
<evidence type="ECO:0000259" key="12">
    <source>
        <dbReference type="Pfam" id="PF01514"/>
    </source>
</evidence>
<comment type="similarity">
    <text evidence="3 9">Belongs to the FliF family.</text>
</comment>
<keyword evidence="14" id="KW-0966">Cell projection</keyword>
<dbReference type="InterPro" id="IPR045851">
    <property type="entry name" value="AMP-bd_C_sf"/>
</dbReference>
<feature type="transmembrane region" description="Helical" evidence="11">
    <location>
        <begin position="21"/>
        <end position="45"/>
    </location>
</feature>
<dbReference type="InterPro" id="IPR013556">
    <property type="entry name" value="Flag_M-ring_C"/>
</dbReference>
<keyword evidence="14" id="KW-0969">Cilium</keyword>
<evidence type="ECO:0000256" key="10">
    <source>
        <dbReference type="SAM" id="MobiDB-lite"/>
    </source>
</evidence>